<reference evidence="1 2" key="1">
    <citation type="journal article" date="2017" name="Nat. Commun.">
        <title>Genome assembly with in vitro proximity ligation data and whole-genome triplication in lettuce.</title>
        <authorList>
            <person name="Reyes-Chin-Wo S."/>
            <person name="Wang Z."/>
            <person name="Yang X."/>
            <person name="Kozik A."/>
            <person name="Arikit S."/>
            <person name="Song C."/>
            <person name="Xia L."/>
            <person name="Froenicke L."/>
            <person name="Lavelle D.O."/>
            <person name="Truco M.J."/>
            <person name="Xia R."/>
            <person name="Zhu S."/>
            <person name="Xu C."/>
            <person name="Xu H."/>
            <person name="Xu X."/>
            <person name="Cox K."/>
            <person name="Korf I."/>
            <person name="Meyers B.C."/>
            <person name="Michelmore R.W."/>
        </authorList>
    </citation>
    <scope>NUCLEOTIDE SEQUENCE [LARGE SCALE GENOMIC DNA]</scope>
    <source>
        <strain evidence="2">cv. Salinas</strain>
        <tissue evidence="1">Seedlings</tissue>
    </source>
</reference>
<evidence type="ECO:0000313" key="1">
    <source>
        <dbReference type="EMBL" id="KAJ0206096.1"/>
    </source>
</evidence>
<evidence type="ECO:0000313" key="2">
    <source>
        <dbReference type="Proteomes" id="UP000235145"/>
    </source>
</evidence>
<sequence length="176" mass="20625">MQFQFTNIFDCANNEERYLEDFEGKKFKDILRHSCGRICVGLTCSYFILYGRETRDFRLVNLITRHELHFPYFHYDYCESRVVGILVFSPLLSIRVKTFSKDRYKVHEQDLGEMKWVPFEVTRDEYAFVISSLNHGAAVKQTHGLASQNTREKMILIKEEKTGSLLQSCGTSLMNV</sequence>
<dbReference type="Proteomes" id="UP000235145">
    <property type="component" value="Unassembled WGS sequence"/>
</dbReference>
<dbReference type="PANTHER" id="PTHR45463">
    <property type="entry name" value="OS09G0392200 PROTEIN"/>
    <property type="match status" value="1"/>
</dbReference>
<organism evidence="1 2">
    <name type="scientific">Lactuca sativa</name>
    <name type="common">Garden lettuce</name>
    <dbReference type="NCBI Taxonomy" id="4236"/>
    <lineage>
        <taxon>Eukaryota</taxon>
        <taxon>Viridiplantae</taxon>
        <taxon>Streptophyta</taxon>
        <taxon>Embryophyta</taxon>
        <taxon>Tracheophyta</taxon>
        <taxon>Spermatophyta</taxon>
        <taxon>Magnoliopsida</taxon>
        <taxon>eudicotyledons</taxon>
        <taxon>Gunneridae</taxon>
        <taxon>Pentapetalae</taxon>
        <taxon>asterids</taxon>
        <taxon>campanulids</taxon>
        <taxon>Asterales</taxon>
        <taxon>Asteraceae</taxon>
        <taxon>Cichorioideae</taxon>
        <taxon>Cichorieae</taxon>
        <taxon>Lactucinae</taxon>
        <taxon>Lactuca</taxon>
    </lineage>
</organism>
<keyword evidence="2" id="KW-1185">Reference proteome</keyword>
<dbReference type="AlphaFoldDB" id="A0A9R1VK34"/>
<dbReference type="PANTHER" id="PTHR45463:SF8">
    <property type="entry name" value="OS09G0392200 PROTEIN"/>
    <property type="match status" value="1"/>
</dbReference>
<name>A0A9R1VK34_LACSA</name>
<gene>
    <name evidence="1" type="ORF">LSAT_V11C500256850</name>
</gene>
<comment type="caution">
    <text evidence="1">The sequence shown here is derived from an EMBL/GenBank/DDBJ whole genome shotgun (WGS) entry which is preliminary data.</text>
</comment>
<accession>A0A9R1VK34</accession>
<dbReference type="EMBL" id="NBSK02000005">
    <property type="protein sequence ID" value="KAJ0206096.1"/>
    <property type="molecule type" value="Genomic_DNA"/>
</dbReference>
<protein>
    <submittedName>
        <fullName evidence="1">Uncharacterized protein</fullName>
    </submittedName>
</protein>
<proteinExistence type="predicted"/>